<feature type="transmembrane region" description="Helical" evidence="9">
    <location>
        <begin position="200"/>
        <end position="217"/>
    </location>
</feature>
<feature type="transmembrane region" description="Helical" evidence="9">
    <location>
        <begin position="39"/>
        <end position="58"/>
    </location>
</feature>
<feature type="transmembrane region" description="Helical" evidence="9">
    <location>
        <begin position="237"/>
        <end position="255"/>
    </location>
</feature>
<comment type="similarity">
    <text evidence="8">Belongs to the NhaC Na(+)/H(+) (TC 2.A.35) antiporter family.</text>
</comment>
<evidence type="ECO:0000256" key="9">
    <source>
        <dbReference type="SAM" id="Phobius"/>
    </source>
</evidence>
<accession>A0ABV1DDS9</accession>
<evidence type="ECO:0000313" key="12">
    <source>
        <dbReference type="Proteomes" id="UP001454086"/>
    </source>
</evidence>
<keyword evidence="6 9" id="KW-1133">Transmembrane helix</keyword>
<keyword evidence="5 9" id="KW-0812">Transmembrane</keyword>
<protein>
    <submittedName>
        <fullName evidence="11">Na+/H+ antiporter NhaC family protein</fullName>
    </submittedName>
</protein>
<feature type="transmembrane region" description="Helical" evidence="9">
    <location>
        <begin position="433"/>
        <end position="453"/>
    </location>
</feature>
<feature type="transmembrane region" description="Helical" evidence="9">
    <location>
        <begin position="262"/>
        <end position="281"/>
    </location>
</feature>
<evidence type="ECO:0000313" key="11">
    <source>
        <dbReference type="EMBL" id="MEQ2427304.1"/>
    </source>
</evidence>
<comment type="caution">
    <text evidence="11">The sequence shown here is derived from an EMBL/GenBank/DDBJ whole genome shotgun (WGS) entry which is preliminary data.</text>
</comment>
<dbReference type="Proteomes" id="UP001454086">
    <property type="component" value="Unassembled WGS sequence"/>
</dbReference>
<name>A0ABV1DDS9_9FIRM</name>
<sequence>MGNGDKKKKEMSLGGAICIFVVICAAIAIQKVVVNGDMGSMFFMLWVFLIPVGIYFGHTSEEMERAAIEFTHKAVAAILVLLAAGALIGTWISSGTTPALIYYGLKFISPKIFLVASMLLCSVVSLFCGTSNGTVGTAGVALVGIGNSMGIPTGITAGAVICGAFFGDKMSPVSDTNILSTSITGVNMFKHIRYMIYDQVPGYIISLIFFFIVGLRYTGDITNESTMALMQGLQENFNMGFFAFLPMFVTGALLAMKQSSLLAILGGAVMGIAVSIFYQGMNPIEAVNVFYSGFSLETSSEALSTLLNRGGVADMWGLAGITLFGFTVAGMLDYLNVLKKLAEAVSSRIRSITGLAFITILFGFVGNAISLSQNFAIVMTGTLMNPIYVRYNLLPKNCSRDLQAGGTYGAMFIPWNNNTIFVCGALGVTATSFIPYIPLLYLTPVIVLIYTVIRFKVDRIYDDVGFVDVTARLEGDLKRQDEILNI</sequence>
<keyword evidence="7 9" id="KW-0472">Membrane</keyword>
<evidence type="ECO:0000259" key="10">
    <source>
        <dbReference type="Pfam" id="PF03553"/>
    </source>
</evidence>
<keyword evidence="3" id="KW-0050">Antiport</keyword>
<evidence type="ECO:0000256" key="1">
    <source>
        <dbReference type="ARBA" id="ARBA00004651"/>
    </source>
</evidence>
<proteinExistence type="inferred from homology"/>
<feature type="transmembrane region" description="Helical" evidence="9">
    <location>
        <begin position="315"/>
        <end position="337"/>
    </location>
</feature>
<evidence type="ECO:0000256" key="8">
    <source>
        <dbReference type="ARBA" id="ARBA00038435"/>
    </source>
</evidence>
<keyword evidence="4" id="KW-1003">Cell membrane</keyword>
<feature type="domain" description="Na+/H+ antiporter NhaC-like C-terminal" evidence="10">
    <location>
        <begin position="163"/>
        <end position="452"/>
    </location>
</feature>
<keyword evidence="12" id="KW-1185">Reference proteome</keyword>
<dbReference type="InterPro" id="IPR052180">
    <property type="entry name" value="NhaC_Na-H+_Antiporter"/>
</dbReference>
<evidence type="ECO:0000256" key="5">
    <source>
        <dbReference type="ARBA" id="ARBA00022692"/>
    </source>
</evidence>
<evidence type="ECO:0000256" key="2">
    <source>
        <dbReference type="ARBA" id="ARBA00022448"/>
    </source>
</evidence>
<feature type="transmembrane region" description="Helical" evidence="9">
    <location>
        <begin position="112"/>
        <end position="129"/>
    </location>
</feature>
<feature type="transmembrane region" description="Helical" evidence="9">
    <location>
        <begin position="349"/>
        <end position="369"/>
    </location>
</feature>
<organism evidence="11 12">
    <name type="scientific">Enterocloster hominis</name>
    <name type="common">ex Hitch et al. 2024</name>
    <dbReference type="NCBI Taxonomy" id="1917870"/>
    <lineage>
        <taxon>Bacteria</taxon>
        <taxon>Bacillati</taxon>
        <taxon>Bacillota</taxon>
        <taxon>Clostridia</taxon>
        <taxon>Lachnospirales</taxon>
        <taxon>Lachnospiraceae</taxon>
        <taxon>Enterocloster</taxon>
    </lineage>
</organism>
<gene>
    <name evidence="11" type="ORF">WMQ36_20270</name>
</gene>
<feature type="transmembrane region" description="Helical" evidence="9">
    <location>
        <begin position="405"/>
        <end position="427"/>
    </location>
</feature>
<evidence type="ECO:0000256" key="6">
    <source>
        <dbReference type="ARBA" id="ARBA00022989"/>
    </source>
</evidence>
<evidence type="ECO:0000256" key="7">
    <source>
        <dbReference type="ARBA" id="ARBA00023136"/>
    </source>
</evidence>
<dbReference type="RefSeq" id="WP_008718185.1">
    <property type="nucleotide sequence ID" value="NZ_JAJFDX010000001.1"/>
</dbReference>
<keyword evidence="2" id="KW-0813">Transport</keyword>
<feature type="transmembrane region" description="Helical" evidence="9">
    <location>
        <begin position="375"/>
        <end position="393"/>
    </location>
</feature>
<dbReference type="Pfam" id="PF03553">
    <property type="entry name" value="Na_H_antiporter"/>
    <property type="match status" value="1"/>
</dbReference>
<feature type="transmembrane region" description="Helical" evidence="9">
    <location>
        <begin position="12"/>
        <end position="33"/>
    </location>
</feature>
<comment type="subcellular location">
    <subcellularLocation>
        <location evidence="1">Cell membrane</location>
        <topology evidence="1">Multi-pass membrane protein</topology>
    </subcellularLocation>
</comment>
<dbReference type="EMBL" id="JBBMFM010000098">
    <property type="protein sequence ID" value="MEQ2427304.1"/>
    <property type="molecule type" value="Genomic_DNA"/>
</dbReference>
<evidence type="ECO:0000256" key="3">
    <source>
        <dbReference type="ARBA" id="ARBA00022449"/>
    </source>
</evidence>
<dbReference type="PANTHER" id="PTHR33451:SF3">
    <property type="entry name" value="MALATE-2H(+)_NA(+)-LACTATE ANTIPORTER"/>
    <property type="match status" value="1"/>
</dbReference>
<feature type="transmembrane region" description="Helical" evidence="9">
    <location>
        <begin position="70"/>
        <end position="92"/>
    </location>
</feature>
<dbReference type="PANTHER" id="PTHR33451">
    <property type="entry name" value="MALATE-2H(+)/NA(+)-LACTATE ANTIPORTER"/>
    <property type="match status" value="1"/>
</dbReference>
<reference evidence="11 12" key="1">
    <citation type="submission" date="2024-03" db="EMBL/GenBank/DDBJ databases">
        <title>Human intestinal bacterial collection.</title>
        <authorList>
            <person name="Pauvert C."/>
            <person name="Hitch T.C.A."/>
            <person name="Clavel T."/>
        </authorList>
    </citation>
    <scope>NUCLEOTIDE SEQUENCE [LARGE SCALE GENOMIC DNA]</scope>
    <source>
        <strain evidence="11 12">CLA-SR-H021</strain>
    </source>
</reference>
<dbReference type="InterPro" id="IPR018461">
    <property type="entry name" value="Na/H_Antiport_NhaC-like_C"/>
</dbReference>
<evidence type="ECO:0000256" key="4">
    <source>
        <dbReference type="ARBA" id="ARBA00022475"/>
    </source>
</evidence>